<evidence type="ECO:0000256" key="6">
    <source>
        <dbReference type="ARBA" id="ARBA00023014"/>
    </source>
</evidence>
<dbReference type="InterPro" id="IPR017200">
    <property type="entry name" value="PqqE-like"/>
</dbReference>
<dbReference type="NCBIfam" id="TIGR04085">
    <property type="entry name" value="rSAM_more_4Fe4S"/>
    <property type="match status" value="1"/>
</dbReference>
<name>A0A3B0QRE6_9ZZZZ</name>
<evidence type="ECO:0000256" key="5">
    <source>
        <dbReference type="ARBA" id="ARBA00023004"/>
    </source>
</evidence>
<feature type="domain" description="Radical SAM core" evidence="8">
    <location>
        <begin position="57"/>
        <end position="268"/>
    </location>
</feature>
<dbReference type="InterPro" id="IPR034480">
    <property type="entry name" value="Heme_synthase-like"/>
</dbReference>
<dbReference type="Pfam" id="PF13186">
    <property type="entry name" value="SPASM"/>
    <property type="match status" value="1"/>
</dbReference>
<dbReference type="Pfam" id="PF04055">
    <property type="entry name" value="Radical_SAM"/>
    <property type="match status" value="1"/>
</dbReference>
<dbReference type="Gene3D" id="3.20.20.70">
    <property type="entry name" value="Aldolase class I"/>
    <property type="match status" value="1"/>
</dbReference>
<dbReference type="SFLD" id="SFLDG01067">
    <property type="entry name" value="SPASM/twitch_domain_containing"/>
    <property type="match status" value="1"/>
</dbReference>
<dbReference type="InterPro" id="IPR007197">
    <property type="entry name" value="rSAM"/>
</dbReference>
<dbReference type="InterPro" id="IPR050377">
    <property type="entry name" value="Radical_SAM_PqqE_MftC-like"/>
</dbReference>
<protein>
    <submittedName>
        <fullName evidence="9">Radical SAM heme biosynthesis protein AhbD, Fe-coproporphyrin III decarboxylase</fullName>
    </submittedName>
</protein>
<dbReference type="EMBL" id="UOEA01000028">
    <property type="protein sequence ID" value="VAV82812.1"/>
    <property type="molecule type" value="Genomic_DNA"/>
</dbReference>
<keyword evidence="6" id="KW-0411">Iron-sulfur</keyword>
<evidence type="ECO:0000259" key="8">
    <source>
        <dbReference type="PROSITE" id="PS51918"/>
    </source>
</evidence>
<keyword evidence="2" id="KW-0004">4Fe-4S</keyword>
<dbReference type="NCBIfam" id="TIGR04545">
    <property type="entry name" value="rSAM_ahbD_hemeb"/>
    <property type="match status" value="1"/>
</dbReference>
<evidence type="ECO:0000256" key="2">
    <source>
        <dbReference type="ARBA" id="ARBA00022485"/>
    </source>
</evidence>
<dbReference type="SFLD" id="SFLDG01386">
    <property type="entry name" value="main_SPASM_domain-containing"/>
    <property type="match status" value="1"/>
</dbReference>
<dbReference type="PROSITE" id="PS51918">
    <property type="entry name" value="RADICAL_SAM"/>
    <property type="match status" value="1"/>
</dbReference>
<dbReference type="CDD" id="cd21123">
    <property type="entry name" value="SPASM_MftC-like"/>
    <property type="match status" value="1"/>
</dbReference>
<dbReference type="InterPro" id="IPR006638">
    <property type="entry name" value="Elp3/MiaA/NifB-like_rSAM"/>
</dbReference>
<reference evidence="9" key="1">
    <citation type="submission" date="2018-06" db="EMBL/GenBank/DDBJ databases">
        <authorList>
            <person name="Zhirakovskaya E."/>
        </authorList>
    </citation>
    <scope>NUCLEOTIDE SEQUENCE</scope>
</reference>
<dbReference type="InterPro" id="IPR013785">
    <property type="entry name" value="Aldolase_TIM"/>
</dbReference>
<comment type="cofactor">
    <cofactor evidence="1">
        <name>[4Fe-4S] cluster</name>
        <dbReference type="ChEBI" id="CHEBI:49883"/>
    </cofactor>
</comment>
<dbReference type="PANTHER" id="PTHR11228">
    <property type="entry name" value="RADICAL SAM DOMAIN PROTEIN"/>
    <property type="match status" value="1"/>
</dbReference>
<dbReference type="InterPro" id="IPR030896">
    <property type="entry name" value="rSAM_AhbD_hemeb"/>
</dbReference>
<keyword evidence="4" id="KW-0479">Metal-binding</keyword>
<organism evidence="9">
    <name type="scientific">hydrothermal vent metagenome</name>
    <dbReference type="NCBI Taxonomy" id="652676"/>
    <lineage>
        <taxon>unclassified sequences</taxon>
        <taxon>metagenomes</taxon>
        <taxon>ecological metagenomes</taxon>
    </lineage>
</organism>
<dbReference type="SUPFAM" id="SSF102114">
    <property type="entry name" value="Radical SAM enzymes"/>
    <property type="match status" value="1"/>
</dbReference>
<dbReference type="InterPro" id="IPR023885">
    <property type="entry name" value="4Fe4S-binding_SPASM_dom"/>
</dbReference>
<dbReference type="SFLD" id="SFLDG01385">
    <property type="entry name" value="heme_carboxy_lyase_like"/>
    <property type="match status" value="1"/>
</dbReference>
<dbReference type="GO" id="GO:0051539">
    <property type="term" value="F:4 iron, 4 sulfur cluster binding"/>
    <property type="evidence" value="ECO:0007669"/>
    <property type="project" value="UniProtKB-KW"/>
</dbReference>
<dbReference type="GO" id="GO:0046872">
    <property type="term" value="F:metal ion binding"/>
    <property type="evidence" value="ECO:0007669"/>
    <property type="project" value="UniProtKB-KW"/>
</dbReference>
<evidence type="ECO:0000256" key="3">
    <source>
        <dbReference type="ARBA" id="ARBA00022691"/>
    </source>
</evidence>
<dbReference type="CDD" id="cd01335">
    <property type="entry name" value="Radical_SAM"/>
    <property type="match status" value="1"/>
</dbReference>
<dbReference type="PANTHER" id="PTHR11228:SF34">
    <property type="entry name" value="TUNGSTEN-CONTAINING ALDEHYDE FERREDOXIN OXIDOREDUCTASE COFACTOR MODIFYING PROTEIN"/>
    <property type="match status" value="1"/>
</dbReference>
<evidence type="ECO:0000256" key="4">
    <source>
        <dbReference type="ARBA" id="ARBA00022723"/>
    </source>
</evidence>
<dbReference type="InterPro" id="IPR058240">
    <property type="entry name" value="rSAM_sf"/>
</dbReference>
<evidence type="ECO:0000256" key="1">
    <source>
        <dbReference type="ARBA" id="ARBA00001966"/>
    </source>
</evidence>
<dbReference type="AlphaFoldDB" id="A0A3B0QRE6"/>
<gene>
    <name evidence="9" type="ORF">MNBD_DELTA01-1768</name>
</gene>
<feature type="region of interest" description="Disordered" evidence="7">
    <location>
        <begin position="1"/>
        <end position="53"/>
    </location>
</feature>
<dbReference type="PIRSF" id="PIRSF037420">
    <property type="entry name" value="PQQ_syn_pqqE"/>
    <property type="match status" value="1"/>
</dbReference>
<sequence length="427" mass="47106">MQESDMKGGGGGHGHGGGHGGGSGGHPGGHSGPKGHGHSTGGKVSHGGAMGKGGEKVWKPRLIAWEMTRSCNLNCIHCRAAARFGPYKDELTTEECIKFLDDVKSFADPIMILTGGEPMLRDDIWEIAQHGTDIGLRMVMAPCGFLITPETAQRIIDVGIKRVSFSIDGATEKSHDDFRREKGAFASVMTAIESCKKVGLEFQVNTTISKHNLHELHDILKLVISLGAKAHHPFLLVPTGRGSDLKDQEISPEDYEKTLKWFYDMREEVPIQFKPTCAPHYYRIFRQGEREKGVSVTPETHGLDAMSKGCMGGQSFAFVSHTGKVQICGFLEEECGDIRKEKFSHIWDNSSVFKEMRAWDDYNGRCGYCEYRSVCGGCRARAFAFTGDYMDEEPFCTYEPGEKAKAARDLKKQKAKEAKEAKDGNET</sequence>
<dbReference type="SMART" id="SM00729">
    <property type="entry name" value="Elp3"/>
    <property type="match status" value="1"/>
</dbReference>
<dbReference type="SFLD" id="SFLDF00542">
    <property type="entry name" value="alternative_heme_biosynthesis"/>
    <property type="match status" value="1"/>
</dbReference>
<keyword evidence="3" id="KW-0949">S-adenosyl-L-methionine</keyword>
<dbReference type="SFLD" id="SFLDS00029">
    <property type="entry name" value="Radical_SAM"/>
    <property type="match status" value="1"/>
</dbReference>
<dbReference type="GO" id="GO:0003824">
    <property type="term" value="F:catalytic activity"/>
    <property type="evidence" value="ECO:0007669"/>
    <property type="project" value="InterPro"/>
</dbReference>
<keyword evidence="5" id="KW-0408">Iron</keyword>
<proteinExistence type="predicted"/>
<evidence type="ECO:0000313" key="9">
    <source>
        <dbReference type="EMBL" id="VAV82812.1"/>
    </source>
</evidence>
<accession>A0A3B0QRE6</accession>
<feature type="compositionally biased region" description="Gly residues" evidence="7">
    <location>
        <begin position="7"/>
        <end position="52"/>
    </location>
</feature>
<evidence type="ECO:0000256" key="7">
    <source>
        <dbReference type="SAM" id="MobiDB-lite"/>
    </source>
</evidence>